<dbReference type="EMBL" id="FNBC01000007">
    <property type="protein sequence ID" value="SDE69967.1"/>
    <property type="molecule type" value="Genomic_DNA"/>
</dbReference>
<organism evidence="4 5">
    <name type="scientific">Thermus arciformis</name>
    <dbReference type="NCBI Taxonomy" id="482827"/>
    <lineage>
        <taxon>Bacteria</taxon>
        <taxon>Thermotogati</taxon>
        <taxon>Deinococcota</taxon>
        <taxon>Deinococci</taxon>
        <taxon>Thermales</taxon>
        <taxon>Thermaceae</taxon>
        <taxon>Thermus</taxon>
    </lineage>
</organism>
<feature type="transmembrane region" description="Helical" evidence="3">
    <location>
        <begin position="85"/>
        <end position="105"/>
    </location>
</feature>
<accession>A0A1G7F234</accession>
<keyword evidence="1" id="KW-0175">Coiled coil</keyword>
<evidence type="ECO:0000313" key="4">
    <source>
        <dbReference type="EMBL" id="SDE69967.1"/>
    </source>
</evidence>
<keyword evidence="3" id="KW-1133">Transmembrane helix</keyword>
<dbReference type="Proteomes" id="UP000199446">
    <property type="component" value="Unassembled WGS sequence"/>
</dbReference>
<protein>
    <submittedName>
        <fullName evidence="4">Uncharacterized protein</fullName>
    </submittedName>
</protein>
<reference evidence="5" key="1">
    <citation type="submission" date="2016-10" db="EMBL/GenBank/DDBJ databases">
        <authorList>
            <person name="Varghese N."/>
            <person name="Submissions S."/>
        </authorList>
    </citation>
    <scope>NUCLEOTIDE SEQUENCE [LARGE SCALE GENOMIC DNA]</scope>
    <source>
        <strain evidence="5">CGMCC 1.6992</strain>
    </source>
</reference>
<keyword evidence="3" id="KW-0812">Transmembrane</keyword>
<feature type="region of interest" description="Disordered" evidence="2">
    <location>
        <begin position="110"/>
        <end position="137"/>
    </location>
</feature>
<dbReference type="OrthoDB" id="33129at2"/>
<sequence length="137" mass="15003">MKRWLYALLALVLLVLLGWAGYEAYASYRDLAARVALLEAQVQAHEEALKGLADRLSRVEGEVFKAPSPPLSLPEVPAPQGAPSWPYVVGLLVVLALLYLVFRLLRQGARKPEKTGEAPSQGLEEARMEEEGGPPRS</sequence>
<feature type="coiled-coil region" evidence="1">
    <location>
        <begin position="28"/>
        <end position="62"/>
    </location>
</feature>
<keyword evidence="5" id="KW-1185">Reference proteome</keyword>
<evidence type="ECO:0000256" key="2">
    <source>
        <dbReference type="SAM" id="MobiDB-lite"/>
    </source>
</evidence>
<gene>
    <name evidence="4" type="ORF">SAMN04488243_10739</name>
</gene>
<evidence type="ECO:0000256" key="3">
    <source>
        <dbReference type="SAM" id="Phobius"/>
    </source>
</evidence>
<dbReference type="AlphaFoldDB" id="A0A1G7F234"/>
<evidence type="ECO:0000256" key="1">
    <source>
        <dbReference type="SAM" id="Coils"/>
    </source>
</evidence>
<evidence type="ECO:0000313" key="5">
    <source>
        <dbReference type="Proteomes" id="UP000199446"/>
    </source>
</evidence>
<dbReference type="STRING" id="482827.SAMN04488243_10739"/>
<dbReference type="RefSeq" id="WP_093006134.1">
    <property type="nucleotide sequence ID" value="NZ_FNBC01000007.1"/>
</dbReference>
<name>A0A1G7F234_9DEIN</name>
<proteinExistence type="predicted"/>
<keyword evidence="3" id="KW-0472">Membrane</keyword>